<evidence type="ECO:0000313" key="2">
    <source>
        <dbReference type="EMBL" id="RSH86767.1"/>
    </source>
</evidence>
<feature type="compositionally biased region" description="Basic and acidic residues" evidence="1">
    <location>
        <begin position="385"/>
        <end position="395"/>
    </location>
</feature>
<feature type="compositionally biased region" description="Low complexity" evidence="1">
    <location>
        <begin position="873"/>
        <end position="892"/>
    </location>
</feature>
<gene>
    <name evidence="2" type="ORF">EHS24_005039</name>
</gene>
<feature type="compositionally biased region" description="Low complexity" evidence="1">
    <location>
        <begin position="7"/>
        <end position="17"/>
    </location>
</feature>
<feature type="region of interest" description="Disordered" evidence="1">
    <location>
        <begin position="1"/>
        <end position="26"/>
    </location>
</feature>
<feature type="compositionally biased region" description="Pro residues" evidence="1">
    <location>
        <begin position="477"/>
        <end position="493"/>
    </location>
</feature>
<comment type="caution">
    <text evidence="2">The sequence shown here is derived from an EMBL/GenBank/DDBJ whole genome shotgun (WGS) entry which is preliminary data.</text>
</comment>
<feature type="compositionally biased region" description="Polar residues" evidence="1">
    <location>
        <begin position="993"/>
        <end position="1004"/>
    </location>
</feature>
<feature type="compositionally biased region" description="Low complexity" evidence="1">
    <location>
        <begin position="370"/>
        <end position="382"/>
    </location>
</feature>
<dbReference type="EMBL" id="RSCE01000002">
    <property type="protein sequence ID" value="RSH86767.1"/>
    <property type="molecule type" value="Genomic_DNA"/>
</dbReference>
<dbReference type="Proteomes" id="UP000279236">
    <property type="component" value="Unassembled WGS sequence"/>
</dbReference>
<feature type="compositionally biased region" description="Basic and acidic residues" evidence="1">
    <location>
        <begin position="925"/>
        <end position="939"/>
    </location>
</feature>
<accession>A0A427Y6P9</accession>
<feature type="compositionally biased region" description="Low complexity" evidence="1">
    <location>
        <begin position="821"/>
        <end position="834"/>
    </location>
</feature>
<name>A0A427Y6P9_9TREE</name>
<protein>
    <submittedName>
        <fullName evidence="2">Uncharacterized protein</fullName>
    </submittedName>
</protein>
<feature type="compositionally biased region" description="Polar residues" evidence="1">
    <location>
        <begin position="915"/>
        <end position="924"/>
    </location>
</feature>
<feature type="compositionally biased region" description="Basic and acidic residues" evidence="1">
    <location>
        <begin position="560"/>
        <end position="587"/>
    </location>
</feature>
<proteinExistence type="predicted"/>
<reference evidence="2 3" key="1">
    <citation type="submission" date="2018-11" db="EMBL/GenBank/DDBJ databases">
        <title>Genome sequence of Apiotrichum porosum DSM 27194.</title>
        <authorList>
            <person name="Aliyu H."/>
            <person name="Gorte O."/>
            <person name="Ochsenreither K."/>
        </authorList>
    </citation>
    <scope>NUCLEOTIDE SEQUENCE [LARGE SCALE GENOMIC DNA]</scope>
    <source>
        <strain evidence="2 3">DSM 27194</strain>
    </source>
</reference>
<feature type="compositionally biased region" description="Low complexity" evidence="1">
    <location>
        <begin position="446"/>
        <end position="459"/>
    </location>
</feature>
<feature type="compositionally biased region" description="Basic and acidic residues" evidence="1">
    <location>
        <begin position="658"/>
        <end position="673"/>
    </location>
</feature>
<sequence length="1004" mass="102701">MGAKVLSSSGSRPTSPAAAPPPTRIVSGSLKDRIAKFSNADAVPLVPVNPYMGGSASYARGGLVGNRLPSLDPKTAGMAGLGAANLRRVSERRDLIGNRIPSGTSAAAAVNPQTTGGGTPTGVTTVPQTGGTSTRSVRSASPAGSAASSSAAASSSRVSGGQESGSTATSLSSSPAASPGSNIPPQLLVSTLPDEMDAGAMTPSSTIAEAGEETFERSMPATPVATATELPPPGYDLVPGNLTLAASGASYAPSLSSSMASQYDPASLAEEEANLKDVSGVSTPTGTPRQAHRELDLEGPEGSIAGSSRDVEDLDDKIEELVIDDRDVTPEAERKDPEPIAEDQVDIAPSAEPVVAVPVADVPAEVVEPVATEQVTTSSVTESTEETKVEAKEAAPADLSSADDTAVPTSHAVEGTAAAVAGIAAVGAAVAVQKTADDKVEETAEPAEQTTPTDDTPTQSKIGAGTSVDKEATPTPEVAPEPTPEPMPVPTPEPTAAQPALETDVEGPATIKAAPAEIEPEVATEVLAEPDTHSDVKNEASDLLNTGDDEPVRSSQDTLRAVDDKVTSRDSLLVERDSTPQAPDREATPQPQPAQLARDDTPVAADPAPALDDDSDIVSVQGATPSFQEGDEAPGTPAQVDDDMTSDRSSLPPARASSELEFRYEDYQDHSFRDQSASQATSAAANVDGSGHKTRSSVASASEVAVGVAGVSVLAAGAIAAASDGNGDETMFPAVPTADVEAEPAHKPVQVHVEPSPYGPVSETKERPSDLPVPTSGPNGPTLTVQAPSPSVASFDGAETPARAVDFPVPPTTSLPEAQTPLGSRPVSPPSSGRTVAPAFPVVPDEEHPYVSVHTSPSRGLGGGVSFPRGAESPSPRHSRGSASSLSRHSPPQTAPRTPPMDSPSLVVDHDRVSMDSQRAMSSTDSHDHLSIDGHESRPPRQKRISFTPRSPLLDDEDPGDFEPGEGWVVSGKWEQWRGPPMRPPLRTAGRPATTSTKPAASFE</sequence>
<feature type="region of interest" description="Disordered" evidence="1">
    <location>
        <begin position="370"/>
        <end position="410"/>
    </location>
</feature>
<dbReference type="AlphaFoldDB" id="A0A427Y6P9"/>
<dbReference type="GeneID" id="39589582"/>
<dbReference type="OrthoDB" id="2564297at2759"/>
<feature type="compositionally biased region" description="Acidic residues" evidence="1">
    <location>
        <begin position="954"/>
        <end position="964"/>
    </location>
</feature>
<feature type="compositionally biased region" description="Basic and acidic residues" evidence="1">
    <location>
        <begin position="530"/>
        <end position="540"/>
    </location>
</feature>
<feature type="region of interest" description="Disordered" evidence="1">
    <location>
        <begin position="98"/>
        <end position="188"/>
    </location>
</feature>
<dbReference type="STRING" id="105984.A0A427Y6P9"/>
<feature type="region of interest" description="Disordered" evidence="1">
    <location>
        <begin position="723"/>
        <end position="1004"/>
    </location>
</feature>
<evidence type="ECO:0000256" key="1">
    <source>
        <dbReference type="SAM" id="MobiDB-lite"/>
    </source>
</evidence>
<organism evidence="2 3">
    <name type="scientific">Apiotrichum porosum</name>
    <dbReference type="NCBI Taxonomy" id="105984"/>
    <lineage>
        <taxon>Eukaryota</taxon>
        <taxon>Fungi</taxon>
        <taxon>Dikarya</taxon>
        <taxon>Basidiomycota</taxon>
        <taxon>Agaricomycotina</taxon>
        <taxon>Tremellomycetes</taxon>
        <taxon>Trichosporonales</taxon>
        <taxon>Trichosporonaceae</taxon>
        <taxon>Apiotrichum</taxon>
    </lineage>
</organism>
<feature type="compositionally biased region" description="Polar residues" evidence="1">
    <location>
        <begin position="776"/>
        <end position="792"/>
    </location>
</feature>
<evidence type="ECO:0000313" key="3">
    <source>
        <dbReference type="Proteomes" id="UP000279236"/>
    </source>
</evidence>
<dbReference type="RefSeq" id="XP_028479552.1">
    <property type="nucleotide sequence ID" value="XM_028620580.1"/>
</dbReference>
<feature type="compositionally biased region" description="Low complexity" evidence="1">
    <location>
        <begin position="675"/>
        <end position="685"/>
    </location>
</feature>
<feature type="region of interest" description="Disordered" evidence="1">
    <location>
        <begin position="430"/>
        <end position="702"/>
    </location>
</feature>
<feature type="compositionally biased region" description="Low complexity" evidence="1">
    <location>
        <begin position="121"/>
        <end position="181"/>
    </location>
</feature>
<keyword evidence="3" id="KW-1185">Reference proteome</keyword>
<feature type="compositionally biased region" description="Pro residues" evidence="1">
    <location>
        <begin position="893"/>
        <end position="902"/>
    </location>
</feature>